<dbReference type="Gene3D" id="1.10.1170.10">
    <property type="entry name" value="Inhibitor Of Apoptosis Protein (2mihbC-IAP-1), Chain A"/>
    <property type="match status" value="2"/>
</dbReference>
<dbReference type="Pfam" id="PF13920">
    <property type="entry name" value="zf-C3HC4_3"/>
    <property type="match status" value="2"/>
</dbReference>
<feature type="domain" description="RING-type" evidence="7">
    <location>
        <begin position="428"/>
        <end position="463"/>
    </location>
</feature>
<keyword evidence="2" id="KW-0479">Metal-binding</keyword>
<comment type="similarity">
    <text evidence="1">Belongs to the IAP family.</text>
</comment>
<dbReference type="EMBL" id="CABPRJ010000002">
    <property type="protein sequence ID" value="VVC24365.1"/>
    <property type="molecule type" value="Genomic_DNA"/>
</dbReference>
<dbReference type="GO" id="GO:0008270">
    <property type="term" value="F:zinc ion binding"/>
    <property type="evidence" value="ECO:0007669"/>
    <property type="project" value="UniProtKB-KW"/>
</dbReference>
<keyword evidence="9" id="KW-1185">Reference proteome</keyword>
<dbReference type="OrthoDB" id="6113021at2759"/>
<feature type="compositionally biased region" description="Polar residues" evidence="6">
    <location>
        <begin position="8"/>
        <end position="19"/>
    </location>
</feature>
<dbReference type="Proteomes" id="UP000325440">
    <property type="component" value="Unassembled WGS sequence"/>
</dbReference>
<dbReference type="GO" id="GO:0031398">
    <property type="term" value="P:positive regulation of protein ubiquitination"/>
    <property type="evidence" value="ECO:0007669"/>
    <property type="project" value="TreeGrafter"/>
</dbReference>
<dbReference type="InterPro" id="IPR001370">
    <property type="entry name" value="BIR_rpt"/>
</dbReference>
<dbReference type="PROSITE" id="PS50143">
    <property type="entry name" value="BIR_REPEAT_2"/>
    <property type="match status" value="2"/>
</dbReference>
<dbReference type="FunFam" id="1.10.1170.10:FF:000002">
    <property type="entry name" value="Baculoviral IAP repeat containing 7"/>
    <property type="match status" value="1"/>
</dbReference>
<dbReference type="GO" id="GO:0061630">
    <property type="term" value="F:ubiquitin protein ligase activity"/>
    <property type="evidence" value="ECO:0007669"/>
    <property type="project" value="TreeGrafter"/>
</dbReference>
<evidence type="ECO:0000259" key="7">
    <source>
        <dbReference type="PROSITE" id="PS50089"/>
    </source>
</evidence>
<dbReference type="GO" id="GO:0005737">
    <property type="term" value="C:cytoplasm"/>
    <property type="evidence" value="ECO:0007669"/>
    <property type="project" value="TreeGrafter"/>
</dbReference>
<dbReference type="GO" id="GO:0005634">
    <property type="term" value="C:nucleus"/>
    <property type="evidence" value="ECO:0007669"/>
    <property type="project" value="TreeGrafter"/>
</dbReference>
<evidence type="ECO:0000256" key="4">
    <source>
        <dbReference type="ARBA" id="ARBA00022833"/>
    </source>
</evidence>
<name>A0A5E4M0Q6_9HEMI</name>
<dbReference type="SMART" id="SM00184">
    <property type="entry name" value="RING"/>
    <property type="match status" value="2"/>
</dbReference>
<proteinExistence type="inferred from homology"/>
<evidence type="ECO:0000256" key="5">
    <source>
        <dbReference type="PROSITE-ProRule" id="PRU00175"/>
    </source>
</evidence>
<evidence type="ECO:0000313" key="9">
    <source>
        <dbReference type="Proteomes" id="UP000325440"/>
    </source>
</evidence>
<dbReference type="GO" id="GO:0051726">
    <property type="term" value="P:regulation of cell cycle"/>
    <property type="evidence" value="ECO:0007669"/>
    <property type="project" value="TreeGrafter"/>
</dbReference>
<dbReference type="AlphaFoldDB" id="A0A5E4M0Q6"/>
<evidence type="ECO:0000313" key="8">
    <source>
        <dbReference type="EMBL" id="VVC24365.1"/>
    </source>
</evidence>
<evidence type="ECO:0000256" key="2">
    <source>
        <dbReference type="ARBA" id="ARBA00022723"/>
    </source>
</evidence>
<reference evidence="8 9" key="1">
    <citation type="submission" date="2019-08" db="EMBL/GenBank/DDBJ databases">
        <authorList>
            <person name="Alioto T."/>
            <person name="Alioto T."/>
            <person name="Gomez Garrido J."/>
        </authorList>
    </citation>
    <scope>NUCLEOTIDE SEQUENCE [LARGE SCALE GENOMIC DNA]</scope>
</reference>
<protein>
    <submittedName>
        <fullName evidence="8">E3 ubiquitin-protein ligase BOI-like,Zinc finger, RING-type,Zinc finger, RING/FYVE/PHD-type,BIR</fullName>
    </submittedName>
</protein>
<dbReference type="Gene3D" id="3.30.40.10">
    <property type="entry name" value="Zinc/RING finger domain, C3HC4 (zinc finger)"/>
    <property type="match status" value="2"/>
</dbReference>
<dbReference type="PANTHER" id="PTHR10044">
    <property type="entry name" value="INHIBITOR OF APOPTOSIS"/>
    <property type="match status" value="1"/>
</dbReference>
<sequence length="474" mass="53750">MCADKTPIPSTSSQKNMAPSPNHKAVLHPLRNIVKQEKNIIHMANGSPIILNSSYPLSESATGSPPEQSSEPPTWDLTIYENRLRTFNVGWKLDFITPDQMAKAGLYYLGKQDRVRCLFCSKEFDYWQRGDDPIIEHRNKSPQCPFFRESEGYDVCGPFGFPPTNSPCISEETKQIQQLFDSVGVIQEIKTPNHKDFATLEARLKTFDKCKKQMKQDIQTLCEAGFYYIGDGENDQMICFCCSQGLKDWEDDDEPWTEHAKWSPTCTYVLLSKGKYFVDLARGLIPNQKELSKMIANNEDLSILENNNIKVNLTRRKLNSSETIGKQIILPLLSRNNSGQFQSSSKISDSMLCKICYKEEMKIAFIPCGHVIACIQCAMTIDQCAVCRMPFNRAMNVSIYVDPEQEHDDQLPCSSSQCPDESSDQMLCKVCGKEEMDAVFMPCRHIYACAKCSGEMWECPVCKDAICATMQVYL</sequence>
<dbReference type="CDD" id="cd00022">
    <property type="entry name" value="BIR"/>
    <property type="match status" value="2"/>
</dbReference>
<dbReference type="SMART" id="SM00238">
    <property type="entry name" value="BIR"/>
    <property type="match status" value="2"/>
</dbReference>
<keyword evidence="3 5" id="KW-0863">Zinc-finger</keyword>
<dbReference type="Pfam" id="PF00653">
    <property type="entry name" value="BIR"/>
    <property type="match status" value="2"/>
</dbReference>
<dbReference type="PROSITE" id="PS50089">
    <property type="entry name" value="ZF_RING_2"/>
    <property type="match status" value="2"/>
</dbReference>
<evidence type="ECO:0000256" key="3">
    <source>
        <dbReference type="ARBA" id="ARBA00022771"/>
    </source>
</evidence>
<dbReference type="InterPro" id="IPR001841">
    <property type="entry name" value="Znf_RING"/>
</dbReference>
<evidence type="ECO:0000256" key="1">
    <source>
        <dbReference type="ARBA" id="ARBA00006672"/>
    </source>
</evidence>
<feature type="domain" description="RING-type" evidence="7">
    <location>
        <begin position="353"/>
        <end position="388"/>
    </location>
</feature>
<dbReference type="SUPFAM" id="SSF57924">
    <property type="entry name" value="Inhibitor of apoptosis (IAP) repeat"/>
    <property type="match status" value="2"/>
</dbReference>
<accession>A0A5E4M0Q6</accession>
<dbReference type="InterPro" id="IPR013083">
    <property type="entry name" value="Znf_RING/FYVE/PHD"/>
</dbReference>
<feature type="region of interest" description="Disordered" evidence="6">
    <location>
        <begin position="1"/>
        <end position="23"/>
    </location>
</feature>
<organism evidence="8 9">
    <name type="scientific">Cinara cedri</name>
    <dbReference type="NCBI Taxonomy" id="506608"/>
    <lineage>
        <taxon>Eukaryota</taxon>
        <taxon>Metazoa</taxon>
        <taxon>Ecdysozoa</taxon>
        <taxon>Arthropoda</taxon>
        <taxon>Hexapoda</taxon>
        <taxon>Insecta</taxon>
        <taxon>Pterygota</taxon>
        <taxon>Neoptera</taxon>
        <taxon>Paraneoptera</taxon>
        <taxon>Hemiptera</taxon>
        <taxon>Sternorrhyncha</taxon>
        <taxon>Aphidomorpha</taxon>
        <taxon>Aphidoidea</taxon>
        <taxon>Aphididae</taxon>
        <taxon>Lachninae</taxon>
        <taxon>Cinara</taxon>
    </lineage>
</organism>
<gene>
    <name evidence="8" type="ORF">CINCED_3A022001</name>
</gene>
<evidence type="ECO:0000256" key="6">
    <source>
        <dbReference type="SAM" id="MobiDB-lite"/>
    </source>
</evidence>
<dbReference type="GO" id="GO:0043027">
    <property type="term" value="F:cysteine-type endopeptidase inhibitor activity involved in apoptotic process"/>
    <property type="evidence" value="ECO:0007669"/>
    <property type="project" value="TreeGrafter"/>
</dbReference>
<dbReference type="InterPro" id="IPR050784">
    <property type="entry name" value="IAP"/>
</dbReference>
<dbReference type="GO" id="GO:0043066">
    <property type="term" value="P:negative regulation of apoptotic process"/>
    <property type="evidence" value="ECO:0007669"/>
    <property type="project" value="TreeGrafter"/>
</dbReference>
<dbReference type="PANTHER" id="PTHR10044:SF139">
    <property type="entry name" value="DEATH-ASSOCIATED INHIBITOR OF APOPTOSIS 2"/>
    <property type="match status" value="1"/>
</dbReference>
<keyword evidence="4" id="KW-0862">Zinc</keyword>